<dbReference type="Gene3D" id="3.40.640.10">
    <property type="entry name" value="Type I PLP-dependent aspartate aminotransferase-like (Major domain)"/>
    <property type="match status" value="1"/>
</dbReference>
<dbReference type="PIRSF" id="PIRSF000390">
    <property type="entry name" value="PLP_StrS"/>
    <property type="match status" value="1"/>
</dbReference>
<gene>
    <name evidence="2" type="ORF">ACFPQ4_19200</name>
</gene>
<protein>
    <submittedName>
        <fullName evidence="2">DegT/DnrJ/EryC1/StrS family aminotransferase</fullName>
    </submittedName>
</protein>
<keyword evidence="3" id="KW-1185">Reference proteome</keyword>
<dbReference type="Gene3D" id="3.90.1150.10">
    <property type="entry name" value="Aspartate Aminotransferase, domain 1"/>
    <property type="match status" value="1"/>
</dbReference>
<dbReference type="Proteomes" id="UP001596108">
    <property type="component" value="Unassembled WGS sequence"/>
</dbReference>
<sequence>MPALRRKIYLSPPHLDVNELKMIHEALQSNWIAPLGPHVDRFEQEIAASVGAKGAVALSSGTAAIHLALRLAGVQPNDKVLCSTLTFVASANPILYERAVPVFIDSEPDSWNMCPSALARACADLERRGELPKAAVVVDLYGQSANMTEITRICSHYGIVVIEDAAEALGALHSGKACGTLGDFGIYSFNGNKIITTSGGGMLVSDDTEALERARFWALQARDPARHYEHSQLGFNYRLSNLLASVGRGQLVNLDRKVMLRRQIFQRYVDRLSHLPGVSFMPETIGDRSTRWLTALTVDQAEANVSNIDLLNALERVDIEARPVWKPLHRQPLFDGYAYYPYSEEQSVSDELFSQGICLPSGSGLTEEEQNEVIDTILEVFEKGNQAFRQKGDWR</sequence>
<dbReference type="EMBL" id="JBHSNC010000055">
    <property type="protein sequence ID" value="MFC5531552.1"/>
    <property type="molecule type" value="Genomic_DNA"/>
</dbReference>
<reference evidence="3" key="1">
    <citation type="journal article" date="2019" name="Int. J. Syst. Evol. Microbiol.">
        <title>The Global Catalogue of Microorganisms (GCM) 10K type strain sequencing project: providing services to taxonomists for standard genome sequencing and annotation.</title>
        <authorList>
            <consortium name="The Broad Institute Genomics Platform"/>
            <consortium name="The Broad Institute Genome Sequencing Center for Infectious Disease"/>
            <person name="Wu L."/>
            <person name="Ma J."/>
        </authorList>
    </citation>
    <scope>NUCLEOTIDE SEQUENCE [LARGE SCALE GENOMIC DNA]</scope>
    <source>
        <strain evidence="3">CGMCC 1.18578</strain>
    </source>
</reference>
<proteinExistence type="inferred from homology"/>
<comment type="caution">
    <text evidence="2">The sequence shown here is derived from an EMBL/GenBank/DDBJ whole genome shotgun (WGS) entry which is preliminary data.</text>
</comment>
<comment type="similarity">
    <text evidence="1">Belongs to the DegT/DnrJ/EryC1 family.</text>
</comment>
<dbReference type="InterPro" id="IPR015424">
    <property type="entry name" value="PyrdxlP-dep_Trfase"/>
</dbReference>
<accession>A0ABW0R6U8</accession>
<dbReference type="InterPro" id="IPR015421">
    <property type="entry name" value="PyrdxlP-dep_Trfase_major"/>
</dbReference>
<organism evidence="2 3">
    <name type="scientific">Cohnella yongneupensis</name>
    <dbReference type="NCBI Taxonomy" id="425006"/>
    <lineage>
        <taxon>Bacteria</taxon>
        <taxon>Bacillati</taxon>
        <taxon>Bacillota</taxon>
        <taxon>Bacilli</taxon>
        <taxon>Bacillales</taxon>
        <taxon>Paenibacillaceae</taxon>
        <taxon>Cohnella</taxon>
    </lineage>
</organism>
<keyword evidence="2" id="KW-0032">Aminotransferase</keyword>
<evidence type="ECO:0000313" key="2">
    <source>
        <dbReference type="EMBL" id="MFC5531552.1"/>
    </source>
</evidence>
<dbReference type="PANTHER" id="PTHR30244">
    <property type="entry name" value="TRANSAMINASE"/>
    <property type="match status" value="1"/>
</dbReference>
<dbReference type="InterPro" id="IPR000653">
    <property type="entry name" value="DegT/StrS_aminotransferase"/>
</dbReference>
<evidence type="ECO:0000313" key="3">
    <source>
        <dbReference type="Proteomes" id="UP001596108"/>
    </source>
</evidence>
<evidence type="ECO:0000256" key="1">
    <source>
        <dbReference type="RuleBase" id="RU004508"/>
    </source>
</evidence>
<dbReference type="GO" id="GO:0008483">
    <property type="term" value="F:transaminase activity"/>
    <property type="evidence" value="ECO:0007669"/>
    <property type="project" value="UniProtKB-KW"/>
</dbReference>
<dbReference type="Pfam" id="PF01041">
    <property type="entry name" value="DegT_DnrJ_EryC1"/>
    <property type="match status" value="1"/>
</dbReference>
<name>A0ABW0R6U8_9BACL</name>
<dbReference type="PANTHER" id="PTHR30244:SF34">
    <property type="entry name" value="DTDP-4-AMINO-4,6-DIDEOXYGALACTOSE TRANSAMINASE"/>
    <property type="match status" value="1"/>
</dbReference>
<dbReference type="SUPFAM" id="SSF53383">
    <property type="entry name" value="PLP-dependent transferases"/>
    <property type="match status" value="1"/>
</dbReference>
<keyword evidence="2" id="KW-0808">Transferase</keyword>
<dbReference type="RefSeq" id="WP_378113604.1">
    <property type="nucleotide sequence ID" value="NZ_JBHSNC010000055.1"/>
</dbReference>
<dbReference type="InterPro" id="IPR015422">
    <property type="entry name" value="PyrdxlP-dep_Trfase_small"/>
</dbReference>
<dbReference type="CDD" id="cd00616">
    <property type="entry name" value="AHBA_syn"/>
    <property type="match status" value="1"/>
</dbReference>
<keyword evidence="1" id="KW-0663">Pyridoxal phosphate</keyword>